<name>A7HK64_FERNB</name>
<evidence type="ECO:0000256" key="1">
    <source>
        <dbReference type="ARBA" id="ARBA00022478"/>
    </source>
</evidence>
<evidence type="ECO:0000256" key="3">
    <source>
        <dbReference type="ARBA" id="ARBA00022679"/>
    </source>
</evidence>
<reference evidence="16 17" key="2">
    <citation type="journal article" date="2009" name="Proc. Natl. Acad. Sci. U.S.A.">
        <title>On the chimeric nature, thermophilic origin, and phylogenetic placement of the Thermotogales.</title>
        <authorList>
            <person name="Zhaxybayeva O."/>
            <person name="Swithers K.S."/>
            <person name="Lapierre P."/>
            <person name="Fournier G.P."/>
            <person name="Bickhart D.M."/>
            <person name="DeBoy R.T."/>
            <person name="Nelson K.E."/>
            <person name="Nesbo C.L."/>
            <person name="Doolittle W.F."/>
            <person name="Gogarten J.P."/>
            <person name="Noll K.M."/>
        </authorList>
    </citation>
    <scope>NUCLEOTIDE SEQUENCE [LARGE SCALE GENOMIC DNA]</scope>
    <source>
        <strain evidence="17">ATCC 35602 / DSM 5306 / Rt17-B1</strain>
    </source>
</reference>
<dbReference type="OrthoDB" id="9803773at2"/>
<evidence type="ECO:0000256" key="12">
    <source>
        <dbReference type="HAMAP-Rule" id="MF_00974"/>
    </source>
</evidence>
<dbReference type="InterPro" id="IPR030846">
    <property type="entry name" value="DnaG_bac"/>
</dbReference>
<dbReference type="GO" id="GO:0005737">
    <property type="term" value="C:cytoplasm"/>
    <property type="evidence" value="ECO:0007669"/>
    <property type="project" value="TreeGrafter"/>
</dbReference>
<feature type="domain" description="Toprim" evidence="15">
    <location>
        <begin position="240"/>
        <end position="321"/>
    </location>
</feature>
<sequence>MIPKDIIEKIKEKNDIVEVISEYVNLQKVGSNYRGLCPFHLETSPSFYVSPTKNIYHCFGCGASGDVIKFVQQIENISYTEAIKKLGERVGITVNFTEEDETRSLYYSFYKQLHQEYIAVLGKSPNIVDYLKKRGFNEREISLYEFGFSPSNSQLPQKVAQRLQISKEMLEKFGFGHSDPFSGRVIIPIKDDYGRVIAFGGRVVGDGVPKYLNSQDTLMFKKTSTLFMLDSAKEYIKEIDYVIICEGYFDVLAFHRAGIKNAVATLGTALTKSHIYKLKKYTNNVILAFDSDSAGIKATLRNIETLLSEKFNVVVANFSKGKDADEVYFKFGSNGLLEALDNSESSEIFVVNVLSREYDLSNPNGVNTFLRNLAKWKNVFEFNPTALDNFYKRIASLLNSEKEVIKSRFSTITADSGKSTIYNAQIEERKVKIPKTEDYLVYIYFNYPDLFKTLDFSPDILEGKAREFFLIAKDLNVSLEQLSKDMGSFVKECLEKIDIEVDEKVLENIKKDLQIRKIEKRIAEIDELIKKSVSTDERNILLNARMELVKQKNMINKSSK</sequence>
<keyword evidence="2 12" id="KW-0639">Primosome</keyword>
<evidence type="ECO:0000256" key="8">
    <source>
        <dbReference type="ARBA" id="ARBA00022833"/>
    </source>
</evidence>
<dbReference type="InterPro" id="IPR006171">
    <property type="entry name" value="TOPRIM_dom"/>
</dbReference>
<reference evidence="16 17" key="1">
    <citation type="submission" date="2007-07" db="EMBL/GenBank/DDBJ databases">
        <title>Complete sequence of Fervidobacterium nodosum Rt17-B1.</title>
        <authorList>
            <consortium name="US DOE Joint Genome Institute"/>
            <person name="Copeland A."/>
            <person name="Lucas S."/>
            <person name="Lapidus A."/>
            <person name="Barry K."/>
            <person name="Glavina del Rio T."/>
            <person name="Dalin E."/>
            <person name="Tice H."/>
            <person name="Pitluck S."/>
            <person name="Saunders E."/>
            <person name="Brettin T."/>
            <person name="Bruce D."/>
            <person name="Detter J.C."/>
            <person name="Han C."/>
            <person name="Schmutz J."/>
            <person name="Larimer F."/>
            <person name="Land M."/>
            <person name="Hauser L."/>
            <person name="Kyrpides N."/>
            <person name="Mikhailova N."/>
            <person name="Nelson K."/>
            <person name="Gogarten J.P."/>
            <person name="Noll K."/>
            <person name="Richardson P."/>
        </authorList>
    </citation>
    <scope>NUCLEOTIDE SEQUENCE [LARGE SCALE GENOMIC DNA]</scope>
    <source>
        <strain evidence="17">ATCC 35602 / DSM 5306 / Rt17-B1</strain>
    </source>
</reference>
<evidence type="ECO:0000256" key="2">
    <source>
        <dbReference type="ARBA" id="ARBA00022515"/>
    </source>
</evidence>
<dbReference type="SUPFAM" id="SSF57783">
    <property type="entry name" value="Zinc beta-ribbon"/>
    <property type="match status" value="1"/>
</dbReference>
<comment type="similarity">
    <text evidence="12 13">Belongs to the DnaG primase family.</text>
</comment>
<dbReference type="AlphaFoldDB" id="A7HK64"/>
<dbReference type="InterPro" id="IPR002694">
    <property type="entry name" value="Znf_CHC2"/>
</dbReference>
<dbReference type="Gene3D" id="3.90.980.10">
    <property type="entry name" value="DNA primase, catalytic core, N-terminal domain"/>
    <property type="match status" value="1"/>
</dbReference>
<evidence type="ECO:0000256" key="14">
    <source>
        <dbReference type="PIRSR" id="PIRSR002811-1"/>
    </source>
</evidence>
<dbReference type="GO" id="GO:0006269">
    <property type="term" value="P:DNA replication, synthesis of primer"/>
    <property type="evidence" value="ECO:0007669"/>
    <property type="project" value="UniProtKB-UniRule"/>
</dbReference>
<keyword evidence="3 12" id="KW-0808">Transferase</keyword>
<keyword evidence="8 12" id="KW-0862">Zinc</keyword>
<gene>
    <name evidence="12" type="primary">dnaG</name>
    <name evidence="16" type="ordered locus">Fnod_0432</name>
</gene>
<comment type="cofactor">
    <cofactor evidence="12 13 14">
        <name>Zn(2+)</name>
        <dbReference type="ChEBI" id="CHEBI:29105"/>
    </cofactor>
    <text evidence="12 13 14">Binds 1 zinc ion per monomer.</text>
</comment>
<dbReference type="Pfam" id="PF08275">
    <property type="entry name" value="DNAG_N"/>
    <property type="match status" value="1"/>
</dbReference>
<dbReference type="SMART" id="SM00493">
    <property type="entry name" value="TOPRIM"/>
    <property type="match status" value="1"/>
</dbReference>
<dbReference type="InterPro" id="IPR034151">
    <property type="entry name" value="TOPRIM_DnaG_bac"/>
</dbReference>
<keyword evidence="11 12" id="KW-0804">Transcription</keyword>
<evidence type="ECO:0000256" key="6">
    <source>
        <dbReference type="ARBA" id="ARBA00022723"/>
    </source>
</evidence>
<dbReference type="RefSeq" id="WP_011993617.1">
    <property type="nucleotide sequence ID" value="NC_009718.1"/>
</dbReference>
<evidence type="ECO:0000313" key="17">
    <source>
        <dbReference type="Proteomes" id="UP000002415"/>
    </source>
</evidence>
<dbReference type="Pfam" id="PF01807">
    <property type="entry name" value="Zn_ribbon_DnaG"/>
    <property type="match status" value="1"/>
</dbReference>
<dbReference type="GO" id="GO:0000428">
    <property type="term" value="C:DNA-directed RNA polymerase complex"/>
    <property type="evidence" value="ECO:0007669"/>
    <property type="project" value="UniProtKB-KW"/>
</dbReference>
<evidence type="ECO:0000256" key="9">
    <source>
        <dbReference type="ARBA" id="ARBA00022842"/>
    </source>
</evidence>
<evidence type="ECO:0000256" key="11">
    <source>
        <dbReference type="ARBA" id="ARBA00023163"/>
    </source>
</evidence>
<feature type="zinc finger region" description="CHC2-type" evidence="12 14">
    <location>
        <begin position="37"/>
        <end position="61"/>
    </location>
</feature>
<dbReference type="STRING" id="381764.Fnod_0432"/>
<evidence type="ECO:0000256" key="5">
    <source>
        <dbReference type="ARBA" id="ARBA00022705"/>
    </source>
</evidence>
<dbReference type="eggNOG" id="COG0358">
    <property type="taxonomic scope" value="Bacteria"/>
</dbReference>
<dbReference type="GO" id="GO:0008270">
    <property type="term" value="F:zinc ion binding"/>
    <property type="evidence" value="ECO:0007669"/>
    <property type="project" value="UniProtKB-UniRule"/>
</dbReference>
<dbReference type="FunFam" id="3.90.580.10:FF:000001">
    <property type="entry name" value="DNA primase"/>
    <property type="match status" value="1"/>
</dbReference>
<keyword evidence="7 12" id="KW-0863">Zinc-finger</keyword>
<keyword evidence="1 12" id="KW-0240">DNA-directed RNA polymerase</keyword>
<dbReference type="Pfam" id="PF13155">
    <property type="entry name" value="Toprim_2"/>
    <property type="match status" value="1"/>
</dbReference>
<protein>
    <recommendedName>
        <fullName evidence="12 13">DNA primase</fullName>
        <ecNumber evidence="12">2.7.7.101</ecNumber>
    </recommendedName>
</protein>
<dbReference type="HAMAP" id="MF_00974">
    <property type="entry name" value="DNA_primase_DnaG"/>
    <property type="match status" value="1"/>
</dbReference>
<dbReference type="NCBIfam" id="TIGR01391">
    <property type="entry name" value="dnaG"/>
    <property type="match status" value="1"/>
</dbReference>
<keyword evidence="10 12" id="KW-0238">DNA-binding</keyword>
<organism evidence="16 17">
    <name type="scientific">Fervidobacterium nodosum (strain ATCC 35602 / DSM 5306 / Rt17-B1)</name>
    <dbReference type="NCBI Taxonomy" id="381764"/>
    <lineage>
        <taxon>Bacteria</taxon>
        <taxon>Thermotogati</taxon>
        <taxon>Thermotogota</taxon>
        <taxon>Thermotogae</taxon>
        <taxon>Thermotogales</taxon>
        <taxon>Fervidobacteriaceae</taxon>
        <taxon>Fervidobacterium</taxon>
    </lineage>
</organism>
<dbReference type="GO" id="GO:1990077">
    <property type="term" value="C:primosome complex"/>
    <property type="evidence" value="ECO:0007669"/>
    <property type="project" value="UniProtKB-KW"/>
</dbReference>
<dbReference type="InterPro" id="IPR013264">
    <property type="entry name" value="DNAG_N"/>
</dbReference>
<evidence type="ECO:0000256" key="13">
    <source>
        <dbReference type="PIRNR" id="PIRNR002811"/>
    </source>
</evidence>
<dbReference type="Gene3D" id="3.40.1360.10">
    <property type="match status" value="1"/>
</dbReference>
<accession>A7HK64</accession>
<dbReference type="PIRSF" id="PIRSF002811">
    <property type="entry name" value="DnaG"/>
    <property type="match status" value="1"/>
</dbReference>
<evidence type="ECO:0000256" key="10">
    <source>
        <dbReference type="ARBA" id="ARBA00023125"/>
    </source>
</evidence>
<dbReference type="Gene3D" id="3.90.580.10">
    <property type="entry name" value="Zinc finger, CHC2-type domain"/>
    <property type="match status" value="1"/>
</dbReference>
<dbReference type="SMART" id="SM00400">
    <property type="entry name" value="ZnF_CHCC"/>
    <property type="match status" value="1"/>
</dbReference>
<dbReference type="InterPro" id="IPR050219">
    <property type="entry name" value="DnaG_primase"/>
</dbReference>
<evidence type="ECO:0000256" key="7">
    <source>
        <dbReference type="ARBA" id="ARBA00022771"/>
    </source>
</evidence>
<evidence type="ECO:0000259" key="15">
    <source>
        <dbReference type="PROSITE" id="PS50880"/>
    </source>
</evidence>
<keyword evidence="6 12" id="KW-0479">Metal-binding</keyword>
<dbReference type="EC" id="2.7.7.101" evidence="12"/>
<keyword evidence="4 12" id="KW-0548">Nucleotidyltransferase</keyword>
<dbReference type="InterPro" id="IPR037068">
    <property type="entry name" value="DNA_primase_core_N_sf"/>
</dbReference>
<keyword evidence="17" id="KW-1185">Reference proteome</keyword>
<dbReference type="CDD" id="cd03364">
    <property type="entry name" value="TOPRIM_DnaG_primases"/>
    <property type="match status" value="1"/>
</dbReference>
<dbReference type="SUPFAM" id="SSF56731">
    <property type="entry name" value="DNA primase core"/>
    <property type="match status" value="1"/>
</dbReference>
<keyword evidence="5 12" id="KW-0235">DNA replication</keyword>
<comment type="domain">
    <text evidence="12">Contains an N-terminal zinc-binding domain, a central core domain that contains the primase activity, and a C-terminal DnaB-binding domain.</text>
</comment>
<dbReference type="GO" id="GO:0003899">
    <property type="term" value="F:DNA-directed RNA polymerase activity"/>
    <property type="evidence" value="ECO:0007669"/>
    <property type="project" value="UniProtKB-UniRule"/>
</dbReference>
<dbReference type="HOGENOM" id="CLU_013501_3_3_0"/>
<dbReference type="KEGG" id="fno:Fnod_0432"/>
<dbReference type="PROSITE" id="PS50880">
    <property type="entry name" value="TOPRIM"/>
    <property type="match status" value="1"/>
</dbReference>
<dbReference type="PANTHER" id="PTHR30313:SF2">
    <property type="entry name" value="DNA PRIMASE"/>
    <property type="match status" value="1"/>
</dbReference>
<dbReference type="PANTHER" id="PTHR30313">
    <property type="entry name" value="DNA PRIMASE"/>
    <property type="match status" value="1"/>
</dbReference>
<comment type="catalytic activity">
    <reaction evidence="12">
        <text>ssDNA + n NTP = ssDNA/pppN(pN)n-1 hybrid + (n-1) diphosphate.</text>
        <dbReference type="EC" id="2.7.7.101"/>
    </reaction>
</comment>
<evidence type="ECO:0000256" key="4">
    <source>
        <dbReference type="ARBA" id="ARBA00022695"/>
    </source>
</evidence>
<proteinExistence type="inferred from homology"/>
<dbReference type="Proteomes" id="UP000002415">
    <property type="component" value="Chromosome"/>
</dbReference>
<dbReference type="GO" id="GO:0003677">
    <property type="term" value="F:DNA binding"/>
    <property type="evidence" value="ECO:0007669"/>
    <property type="project" value="UniProtKB-KW"/>
</dbReference>
<keyword evidence="9" id="KW-0460">Magnesium</keyword>
<dbReference type="InterPro" id="IPR036977">
    <property type="entry name" value="DNA_primase_Znf_CHC2"/>
</dbReference>
<comment type="function">
    <text evidence="12 13">RNA polymerase that catalyzes the synthesis of short RNA molecules used as primers for DNA polymerase during DNA replication.</text>
</comment>
<dbReference type="InterPro" id="IPR006295">
    <property type="entry name" value="DNA_primase_DnaG"/>
</dbReference>
<comment type="subunit">
    <text evidence="12">Monomer. Interacts with DnaB.</text>
</comment>
<evidence type="ECO:0000313" key="16">
    <source>
        <dbReference type="EMBL" id="ABS60297.1"/>
    </source>
</evidence>
<dbReference type="EMBL" id="CP000771">
    <property type="protein sequence ID" value="ABS60297.1"/>
    <property type="molecule type" value="Genomic_DNA"/>
</dbReference>